<comment type="caution">
    <text evidence="7">The sequence shown here is derived from an EMBL/GenBank/DDBJ whole genome shotgun (WGS) entry which is preliminary data.</text>
</comment>
<dbReference type="Gene3D" id="3.40.640.10">
    <property type="entry name" value="Type I PLP-dependent aspartate aminotransferase-like (Major domain)"/>
    <property type="match status" value="1"/>
</dbReference>
<dbReference type="SUPFAM" id="SSF53383">
    <property type="entry name" value="PLP-dependent transferases"/>
    <property type="match status" value="1"/>
</dbReference>
<keyword evidence="4" id="KW-0808">Transferase</keyword>
<proteinExistence type="inferred from homology"/>
<dbReference type="InterPro" id="IPR050859">
    <property type="entry name" value="Class-I_PLP-dep_aminotransf"/>
</dbReference>
<dbReference type="GO" id="GO:0030170">
    <property type="term" value="F:pyridoxal phosphate binding"/>
    <property type="evidence" value="ECO:0007669"/>
    <property type="project" value="InterPro"/>
</dbReference>
<sequence>MSSESTASNGAHALPQPRDLSHHFSEVTMNRVPSQMKAYYKFFQVPGIGNLAGGLPHVSLFPFDTLEAQAAKPARWAPTNSSAGSAPLPPSADPAAHITVPKISTQPDPAAKVDLASALQYGTAEGYPALRSFLRQFTRDVLHPNFAYKGGPEIILTCGSTDGFSKSLQLLTNSWSRDSPVAKREGLIVEKFMYSSILSQAAPHGLNIVAVELDEQGVLAYGPGSLDDMLANWDDAQGKRPHMMYTVTMGHNPTSGVLSVQRRREVYAVACKYDIIIIEDDPYWYLQYPTSAADQAASRNQLASETASPTAGWTPERQSGFPFIDSLVPSFLQFDTEGRVIRLDTFSKTVAPGCRLGWITAQPALIDRLLRITEATTQQPSGFVQSMIAELLLGAQPPATMSVFQRLTQREQAVFAGWDMRGWVRWLAGLNGVYTRRMQRMSRTLDAHSFHLKQSTPVDPAAADWGVITKTRLLSFQWPQGGMFLWLRVHFENHPLWQSRGVSIPRLTGKMLSTALLMFLMHKPFLVAASPGLMFSATEEVREERGWAYFRLCFAAESEERVDEFSQRFADGVQRFWRIKKVAEMEKYINEFTQSDTRTQDAEDVANLASFMGC</sequence>
<evidence type="ECO:0000256" key="3">
    <source>
        <dbReference type="ARBA" id="ARBA00022576"/>
    </source>
</evidence>
<feature type="domain" description="Aminotransferase class I/classII large" evidence="6">
    <location>
        <begin position="117"/>
        <end position="413"/>
    </location>
</feature>
<dbReference type="EMBL" id="LAEV01002061">
    <property type="protein sequence ID" value="KKA26602.1"/>
    <property type="molecule type" value="Genomic_DNA"/>
</dbReference>
<dbReference type="GO" id="GO:0008483">
    <property type="term" value="F:transaminase activity"/>
    <property type="evidence" value="ECO:0007669"/>
    <property type="project" value="UniProtKB-KW"/>
</dbReference>
<dbReference type="InterPro" id="IPR004839">
    <property type="entry name" value="Aminotransferase_I/II_large"/>
</dbReference>
<keyword evidence="5" id="KW-0663">Pyridoxal phosphate</keyword>
<name>A0A0F4Z7W3_9PEZI</name>
<dbReference type="PANTHER" id="PTHR42790:SF1">
    <property type="entry name" value="AROMATIC AMINO ACID AMINOTRANSFERASE, HYPOTHETICAL (EUROFUNG)"/>
    <property type="match status" value="1"/>
</dbReference>
<dbReference type="PANTHER" id="PTHR42790">
    <property type="entry name" value="AMINOTRANSFERASE"/>
    <property type="match status" value="1"/>
</dbReference>
<dbReference type="CDD" id="cd00609">
    <property type="entry name" value="AAT_like"/>
    <property type="match status" value="1"/>
</dbReference>
<dbReference type="Pfam" id="PF00155">
    <property type="entry name" value="Aminotran_1_2"/>
    <property type="match status" value="1"/>
</dbReference>
<keyword evidence="8" id="KW-1185">Reference proteome</keyword>
<evidence type="ECO:0000259" key="6">
    <source>
        <dbReference type="Pfam" id="PF00155"/>
    </source>
</evidence>
<evidence type="ECO:0000256" key="4">
    <source>
        <dbReference type="ARBA" id="ARBA00022679"/>
    </source>
</evidence>
<reference evidence="7 8" key="1">
    <citation type="submission" date="2015-03" db="EMBL/GenBank/DDBJ databases">
        <authorList>
            <person name="Radwan O."/>
            <person name="Al-Naeli F.A."/>
            <person name="Rendon G.A."/>
            <person name="Fields C."/>
        </authorList>
    </citation>
    <scope>NUCLEOTIDE SEQUENCE [LARGE SCALE GENOMIC DNA]</scope>
    <source>
        <strain evidence="7">CR-DP1</strain>
    </source>
</reference>
<dbReference type="Proteomes" id="UP000033483">
    <property type="component" value="Unassembled WGS sequence"/>
</dbReference>
<comment type="similarity">
    <text evidence="2">Belongs to the class-I pyridoxal-phosphate-dependent aminotransferase family.</text>
</comment>
<organism evidence="7 8">
    <name type="scientific">Thielaviopsis punctulata</name>
    <dbReference type="NCBI Taxonomy" id="72032"/>
    <lineage>
        <taxon>Eukaryota</taxon>
        <taxon>Fungi</taxon>
        <taxon>Dikarya</taxon>
        <taxon>Ascomycota</taxon>
        <taxon>Pezizomycotina</taxon>
        <taxon>Sordariomycetes</taxon>
        <taxon>Hypocreomycetidae</taxon>
        <taxon>Microascales</taxon>
        <taxon>Ceratocystidaceae</taxon>
        <taxon>Thielaviopsis</taxon>
    </lineage>
</organism>
<dbReference type="InterPro" id="IPR015421">
    <property type="entry name" value="PyrdxlP-dep_Trfase_major"/>
</dbReference>
<evidence type="ECO:0000313" key="8">
    <source>
        <dbReference type="Proteomes" id="UP000033483"/>
    </source>
</evidence>
<dbReference type="InterPro" id="IPR015424">
    <property type="entry name" value="PyrdxlP-dep_Trfase"/>
</dbReference>
<evidence type="ECO:0000313" key="7">
    <source>
        <dbReference type="EMBL" id="KKA26602.1"/>
    </source>
</evidence>
<dbReference type="GO" id="GO:1901605">
    <property type="term" value="P:alpha-amino acid metabolic process"/>
    <property type="evidence" value="ECO:0007669"/>
    <property type="project" value="TreeGrafter"/>
</dbReference>
<accession>A0A0F4Z7W3</accession>
<dbReference type="OrthoDB" id="691673at2759"/>
<protein>
    <recommendedName>
        <fullName evidence="6">Aminotransferase class I/classII large domain-containing protein</fullName>
    </recommendedName>
</protein>
<evidence type="ECO:0000256" key="1">
    <source>
        <dbReference type="ARBA" id="ARBA00001933"/>
    </source>
</evidence>
<evidence type="ECO:0000256" key="5">
    <source>
        <dbReference type="ARBA" id="ARBA00022898"/>
    </source>
</evidence>
<evidence type="ECO:0000256" key="2">
    <source>
        <dbReference type="ARBA" id="ARBA00007441"/>
    </source>
</evidence>
<comment type="cofactor">
    <cofactor evidence="1">
        <name>pyridoxal 5'-phosphate</name>
        <dbReference type="ChEBI" id="CHEBI:597326"/>
    </cofactor>
</comment>
<gene>
    <name evidence="7" type="ORF">TD95_003412</name>
</gene>
<keyword evidence="3" id="KW-0032">Aminotransferase</keyword>
<dbReference type="AlphaFoldDB" id="A0A0F4Z7W3"/>